<proteinExistence type="predicted"/>
<comment type="caution">
    <text evidence="1">The sequence shown here is derived from an EMBL/GenBank/DDBJ whole genome shotgun (WGS) entry which is preliminary data.</text>
</comment>
<protein>
    <submittedName>
        <fullName evidence="1">Uncharacterized protein</fullName>
    </submittedName>
</protein>
<dbReference type="Proteomes" id="UP000800039">
    <property type="component" value="Unassembled WGS sequence"/>
</dbReference>
<reference evidence="1" key="1">
    <citation type="submission" date="2020-01" db="EMBL/GenBank/DDBJ databases">
        <authorList>
            <consortium name="DOE Joint Genome Institute"/>
            <person name="Haridas S."/>
            <person name="Albert R."/>
            <person name="Binder M."/>
            <person name="Bloem J."/>
            <person name="Labutti K."/>
            <person name="Salamov A."/>
            <person name="Andreopoulos B."/>
            <person name="Baker S.E."/>
            <person name="Barry K."/>
            <person name="Bills G."/>
            <person name="Bluhm B.H."/>
            <person name="Cannon C."/>
            <person name="Castanera R."/>
            <person name="Culley D.E."/>
            <person name="Daum C."/>
            <person name="Ezra D."/>
            <person name="Gonzalez J.B."/>
            <person name="Henrissat B."/>
            <person name="Kuo A."/>
            <person name="Liang C."/>
            <person name="Lipzen A."/>
            <person name="Lutzoni F."/>
            <person name="Magnuson J."/>
            <person name="Mondo S."/>
            <person name="Nolan M."/>
            <person name="Ohm R."/>
            <person name="Pangilinan J."/>
            <person name="Park H.-J."/>
            <person name="Ramirez L."/>
            <person name="Alfaro M."/>
            <person name="Sun H."/>
            <person name="Tritt A."/>
            <person name="Yoshinaga Y."/>
            <person name="Zwiers L.-H."/>
            <person name="Turgeon B.G."/>
            <person name="Goodwin S.B."/>
            <person name="Spatafora J.W."/>
            <person name="Crous P.W."/>
            <person name="Grigoriev I.V."/>
        </authorList>
    </citation>
    <scope>NUCLEOTIDE SEQUENCE</scope>
    <source>
        <strain evidence="1">CBS 394.84</strain>
    </source>
</reference>
<evidence type="ECO:0000313" key="2">
    <source>
        <dbReference type="Proteomes" id="UP000800039"/>
    </source>
</evidence>
<accession>A0A9P4L970</accession>
<dbReference type="OrthoDB" id="3262926at2759"/>
<gene>
    <name evidence="1" type="ORF">K460DRAFT_417100</name>
</gene>
<sequence>MTLPIDNRRFYLDTDTCIAIIHELETIEDRAAPRNDSVVNTISGRDLFRWQTLFGLTASEAGFELLIHRTKQIEHRHTPKPRTLEQWPWERCERMGFDRESYDYWLEKADKVGLLGPKETAAWVSYKTAKFDLFVLRSVDAHINRAHWAPFINRKAIHHTVYDWKGFQHYAIVLRD</sequence>
<dbReference type="RefSeq" id="XP_040788477.1">
    <property type="nucleotide sequence ID" value="XM_040937855.1"/>
</dbReference>
<name>A0A9P4L970_9PLEO</name>
<evidence type="ECO:0000313" key="1">
    <source>
        <dbReference type="EMBL" id="KAF1845914.1"/>
    </source>
</evidence>
<dbReference type="AlphaFoldDB" id="A0A9P4L970"/>
<dbReference type="EMBL" id="ML976616">
    <property type="protein sequence ID" value="KAF1845914.1"/>
    <property type="molecule type" value="Genomic_DNA"/>
</dbReference>
<keyword evidence="2" id="KW-1185">Reference proteome</keyword>
<dbReference type="GeneID" id="63855105"/>
<organism evidence="1 2">
    <name type="scientific">Cucurbitaria berberidis CBS 394.84</name>
    <dbReference type="NCBI Taxonomy" id="1168544"/>
    <lineage>
        <taxon>Eukaryota</taxon>
        <taxon>Fungi</taxon>
        <taxon>Dikarya</taxon>
        <taxon>Ascomycota</taxon>
        <taxon>Pezizomycotina</taxon>
        <taxon>Dothideomycetes</taxon>
        <taxon>Pleosporomycetidae</taxon>
        <taxon>Pleosporales</taxon>
        <taxon>Pleosporineae</taxon>
        <taxon>Cucurbitariaceae</taxon>
        <taxon>Cucurbitaria</taxon>
    </lineage>
</organism>